<feature type="non-terminal residue" evidence="2">
    <location>
        <position position="95"/>
    </location>
</feature>
<feature type="compositionally biased region" description="Basic and acidic residues" evidence="1">
    <location>
        <begin position="8"/>
        <end position="22"/>
    </location>
</feature>
<dbReference type="EMBL" id="BKCJ011814979">
    <property type="protein sequence ID" value="GFD55193.1"/>
    <property type="molecule type" value="Genomic_DNA"/>
</dbReference>
<dbReference type="AlphaFoldDB" id="A0A699X7W7"/>
<proteinExistence type="predicted"/>
<evidence type="ECO:0000256" key="1">
    <source>
        <dbReference type="SAM" id="MobiDB-lite"/>
    </source>
</evidence>
<comment type="caution">
    <text evidence="2">The sequence shown here is derived from an EMBL/GenBank/DDBJ whole genome shotgun (WGS) entry which is preliminary data.</text>
</comment>
<organism evidence="2">
    <name type="scientific">Tanacetum cinerariifolium</name>
    <name type="common">Dalmatian daisy</name>
    <name type="synonym">Chrysanthemum cinerariifolium</name>
    <dbReference type="NCBI Taxonomy" id="118510"/>
    <lineage>
        <taxon>Eukaryota</taxon>
        <taxon>Viridiplantae</taxon>
        <taxon>Streptophyta</taxon>
        <taxon>Embryophyta</taxon>
        <taxon>Tracheophyta</taxon>
        <taxon>Spermatophyta</taxon>
        <taxon>Magnoliopsida</taxon>
        <taxon>eudicotyledons</taxon>
        <taxon>Gunneridae</taxon>
        <taxon>Pentapetalae</taxon>
        <taxon>asterids</taxon>
        <taxon>campanulids</taxon>
        <taxon>Asterales</taxon>
        <taxon>Asteraceae</taxon>
        <taxon>Asteroideae</taxon>
        <taxon>Anthemideae</taxon>
        <taxon>Anthemidinae</taxon>
        <taxon>Tanacetum</taxon>
    </lineage>
</organism>
<feature type="non-terminal residue" evidence="2">
    <location>
        <position position="1"/>
    </location>
</feature>
<feature type="region of interest" description="Disordered" evidence="1">
    <location>
        <begin position="68"/>
        <end position="95"/>
    </location>
</feature>
<protein>
    <submittedName>
        <fullName evidence="2">Uncharacterized protein</fullName>
    </submittedName>
</protein>
<evidence type="ECO:0000313" key="2">
    <source>
        <dbReference type="EMBL" id="GFD55193.1"/>
    </source>
</evidence>
<accession>A0A699X7W7</accession>
<sequence length="95" mass="10535">LGDVPLEPARENAEHGTYHEGNEQQQRYAQDEAKREQALLQVLPHADAFGFDFQVPDVVDALLERNEKGGGRKNQRAHANGSGQAALLLKREFGD</sequence>
<feature type="region of interest" description="Disordered" evidence="1">
    <location>
        <begin position="1"/>
        <end position="31"/>
    </location>
</feature>
<gene>
    <name evidence="2" type="ORF">Tci_927162</name>
</gene>
<name>A0A699X7W7_TANCI</name>
<reference evidence="2" key="1">
    <citation type="journal article" date="2019" name="Sci. Rep.">
        <title>Draft genome of Tanacetum cinerariifolium, the natural source of mosquito coil.</title>
        <authorList>
            <person name="Yamashiro T."/>
            <person name="Shiraishi A."/>
            <person name="Satake H."/>
            <person name="Nakayama K."/>
        </authorList>
    </citation>
    <scope>NUCLEOTIDE SEQUENCE</scope>
</reference>